<protein>
    <recommendedName>
        <fullName evidence="4">Ribbon-helix-helix DNA binding domain protein</fullName>
    </recommendedName>
</protein>
<feature type="compositionally biased region" description="Basic and acidic residues" evidence="1">
    <location>
        <begin position="118"/>
        <end position="134"/>
    </location>
</feature>
<feature type="region of interest" description="Disordered" evidence="1">
    <location>
        <begin position="72"/>
        <end position="141"/>
    </location>
</feature>
<evidence type="ECO:0000256" key="1">
    <source>
        <dbReference type="SAM" id="MobiDB-lite"/>
    </source>
</evidence>
<evidence type="ECO:0008006" key="4">
    <source>
        <dbReference type="Google" id="ProtNLM"/>
    </source>
</evidence>
<dbReference type="EMBL" id="MT708548">
    <property type="protein sequence ID" value="QOV06195.1"/>
    <property type="molecule type" value="Genomic_DNA"/>
</dbReference>
<evidence type="ECO:0000313" key="3">
    <source>
        <dbReference type="Proteomes" id="UP000594184"/>
    </source>
</evidence>
<keyword evidence="3" id="KW-1185">Reference proteome</keyword>
<accession>A0A7S6U3L1</accession>
<proteinExistence type="predicted"/>
<evidence type="ECO:0000313" key="2">
    <source>
        <dbReference type="EMBL" id="QOV06195.1"/>
    </source>
</evidence>
<name>A0A7S6U3L1_9CAUD</name>
<gene>
    <name evidence="2" type="ORF">CPT_Salutena_065</name>
</gene>
<organism evidence="2 3">
    <name type="scientific">Streptomyces phage Salutena</name>
    <dbReference type="NCBI Taxonomy" id="2767576"/>
    <lineage>
        <taxon>Viruses</taxon>
        <taxon>Duplodnaviria</taxon>
        <taxon>Heunggongvirae</taxon>
        <taxon>Uroviricota</taxon>
        <taxon>Caudoviricetes</taxon>
        <taxon>Arquatrovirinae</taxon>
        <taxon>Salutenavirus</taxon>
        <taxon>Salutenavirus salutena</taxon>
    </lineage>
</organism>
<sequence length="141" mass="15566">MKIPRQLSARVDADLARDIRCLRLAGLSWSQMVKWGVTLLASVYRQAYIHRQAPPCTTPILKSFIYAPYDPNHQGPPWITDEEPSREDRPEVRPEGDRNADRPAGGSLPALDLAGLGLREDGADRSDVQLDSRPADAPVPG</sequence>
<dbReference type="Proteomes" id="UP000594184">
    <property type="component" value="Segment"/>
</dbReference>
<reference evidence="2 3" key="1">
    <citation type="submission" date="2020-07" db="EMBL/GenBank/DDBJ databases">
        <title>Complete genome sequence of Streptomyces phage Salutena.</title>
        <authorList>
            <person name="Kim J.H."/>
            <person name="Higbee T."/>
            <person name="Clark J.D."/>
            <person name="Le T."/>
            <person name="Burrowes B.H."/>
            <person name="Liu M."/>
        </authorList>
    </citation>
    <scope>NUCLEOTIDE SEQUENCE [LARGE SCALE GENOMIC DNA]</scope>
</reference>
<feature type="compositionally biased region" description="Basic and acidic residues" evidence="1">
    <location>
        <begin position="86"/>
        <end position="101"/>
    </location>
</feature>